<dbReference type="InterPro" id="IPR008922">
    <property type="entry name" value="Di-copper_centre_dom_sf"/>
</dbReference>
<evidence type="ECO:0000256" key="1">
    <source>
        <dbReference type="ARBA" id="ARBA00001973"/>
    </source>
</evidence>
<dbReference type="Gene3D" id="2.60.310.20">
    <property type="match status" value="1"/>
</dbReference>
<comment type="cofactor">
    <cofactor evidence="1">
        <name>Cu(2+)</name>
        <dbReference type="ChEBI" id="CHEBI:29036"/>
    </cofactor>
</comment>
<dbReference type="Proteomes" id="UP000050424">
    <property type="component" value="Unassembled WGS sequence"/>
</dbReference>
<dbReference type="SUPFAM" id="SSF48056">
    <property type="entry name" value="Di-copper centre-containing domain"/>
    <property type="match status" value="1"/>
</dbReference>
<dbReference type="PROSITE" id="PS00498">
    <property type="entry name" value="TYROSINASE_2"/>
    <property type="match status" value="1"/>
</dbReference>
<comment type="caution">
    <text evidence="12">The sequence shown here is derived from an EMBL/GenBank/DDBJ whole genome shotgun (WGS) entry which is preliminary data.</text>
</comment>
<organism evidence="12 13">
    <name type="scientific">Neonectria ditissima</name>
    <dbReference type="NCBI Taxonomy" id="78410"/>
    <lineage>
        <taxon>Eukaryota</taxon>
        <taxon>Fungi</taxon>
        <taxon>Dikarya</taxon>
        <taxon>Ascomycota</taxon>
        <taxon>Pezizomycotina</taxon>
        <taxon>Sordariomycetes</taxon>
        <taxon>Hypocreomycetidae</taxon>
        <taxon>Hypocreales</taxon>
        <taxon>Nectriaceae</taxon>
        <taxon>Neonectria</taxon>
    </lineage>
</organism>
<protein>
    <recommendedName>
        <fullName evidence="3">tyrosinase</fullName>
        <ecNumber evidence="3">1.14.18.1</ecNumber>
    </recommendedName>
</protein>
<evidence type="ECO:0000256" key="7">
    <source>
        <dbReference type="ARBA" id="ARBA00023033"/>
    </source>
</evidence>
<dbReference type="PANTHER" id="PTHR11474">
    <property type="entry name" value="TYROSINASE FAMILY MEMBER"/>
    <property type="match status" value="1"/>
</dbReference>
<evidence type="ECO:0000256" key="3">
    <source>
        <dbReference type="ARBA" id="ARBA00011906"/>
    </source>
</evidence>
<dbReference type="GO" id="GO:0042438">
    <property type="term" value="P:melanin biosynthetic process"/>
    <property type="evidence" value="ECO:0007669"/>
    <property type="project" value="UniProtKB-KW"/>
</dbReference>
<evidence type="ECO:0000256" key="2">
    <source>
        <dbReference type="ARBA" id="ARBA00009928"/>
    </source>
</evidence>
<evidence type="ECO:0000256" key="10">
    <source>
        <dbReference type="ARBA" id="ARBA00048881"/>
    </source>
</evidence>
<dbReference type="PANTHER" id="PTHR11474:SF76">
    <property type="entry name" value="SHKT DOMAIN-CONTAINING PROTEIN"/>
    <property type="match status" value="1"/>
</dbReference>
<evidence type="ECO:0000256" key="9">
    <source>
        <dbReference type="ARBA" id="ARBA00048233"/>
    </source>
</evidence>
<dbReference type="InterPro" id="IPR041640">
    <property type="entry name" value="Tyrosinase_C"/>
</dbReference>
<comment type="catalytic activity">
    <reaction evidence="9">
        <text>2 L-dopa + O2 = 2 L-dopaquinone + 2 H2O</text>
        <dbReference type="Rhea" id="RHEA:34287"/>
        <dbReference type="ChEBI" id="CHEBI:15377"/>
        <dbReference type="ChEBI" id="CHEBI:15379"/>
        <dbReference type="ChEBI" id="CHEBI:57504"/>
        <dbReference type="ChEBI" id="CHEBI:57924"/>
        <dbReference type="EC" id="1.14.18.1"/>
    </reaction>
</comment>
<sequence>MDKLNQAHKQGVVLGLRDVAGVGERLDIDVMLMTQPDTFNLFLIALMELQGKKMPWNIDAGYSFTSKDIMSWFQIAAGIHGLPAETWSGEEDRGKPDGTIENGDGGYCAHATPTFSPWHRPYLAMLEQTLFRQVANVAKRFSDSPGVTEEDKQTYIAAAKKFRLPYWDYYRPRGYEVTFPGVVDGTTTTSPYDYHAPQIFTLPEVMVKRLPDNKLVNMPNPFFQYAFDVDDSKKIQWEHSRLDMSLGHAKERTIRHGGSDQAAFDSLNGVLNKIREDEMRCSLVMVEQGTYSNFQAFSSTGVNVGQDFKYPDFKEVLRKNTGSIEGLHNDYHVFIGGFEGTRYEMKSKSGHMSCVPVAAFDPIFWIHHGQIDRLLAIWQAANGRKHWFDDFADEESKALGGSNLLPFRKWPLVDDKADRYWTPDRAWDTTDFGYAYPETAGGKTGDQVRDEFARRYGWSRRLDVNQEFGTAPEDMQPLKVSEAQVFQYTSGVPSGDLLKDLTPSRLHSRTEQDVLAAAAPSSKFSQEWYIDVVVERMAMNGSYTIFYIIGDVDGQSGQEWSSLPGFVGVSHIFTAPIEACDNCGRQQEQAKLVTSTTPITSLLLDYANAGQLGSMNPEDVEPFLVKNLKWRVQTVGGEVIDPRDLEREHTLKLGISRKKAPMPGQSGEVDYSFYPKIIKDIIENSSPKMTPLSVQ</sequence>
<keyword evidence="8" id="KW-0470">Melanin biosynthesis</keyword>
<keyword evidence="5" id="KW-0560">Oxidoreductase</keyword>
<keyword evidence="7" id="KW-0503">Monooxygenase</keyword>
<proteinExistence type="inferred from homology"/>
<dbReference type="InterPro" id="IPR002227">
    <property type="entry name" value="Tyrosinase_Cu-bd"/>
</dbReference>
<dbReference type="GO" id="GO:0046872">
    <property type="term" value="F:metal ion binding"/>
    <property type="evidence" value="ECO:0007669"/>
    <property type="project" value="UniProtKB-KW"/>
</dbReference>
<dbReference type="PRINTS" id="PR00092">
    <property type="entry name" value="TYROSINASE"/>
</dbReference>
<keyword evidence="4" id="KW-0479">Metal-binding</keyword>
<keyword evidence="13" id="KW-1185">Reference proteome</keyword>
<accession>A0A0P7BUG0</accession>
<dbReference type="Gene3D" id="1.10.1280.10">
    <property type="entry name" value="Di-copper center containing domain from catechol oxidase"/>
    <property type="match status" value="1"/>
</dbReference>
<dbReference type="EMBL" id="LKCW01000010">
    <property type="protein sequence ID" value="KPM45160.1"/>
    <property type="molecule type" value="Genomic_DNA"/>
</dbReference>
<evidence type="ECO:0000256" key="8">
    <source>
        <dbReference type="ARBA" id="ARBA00023101"/>
    </source>
</evidence>
<evidence type="ECO:0000256" key="5">
    <source>
        <dbReference type="ARBA" id="ARBA00023002"/>
    </source>
</evidence>
<comment type="similarity">
    <text evidence="2">Belongs to the tyrosinase family.</text>
</comment>
<dbReference type="GO" id="GO:0004503">
    <property type="term" value="F:tyrosinase activity"/>
    <property type="evidence" value="ECO:0007669"/>
    <property type="project" value="UniProtKB-EC"/>
</dbReference>
<name>A0A0P7BUG0_9HYPO</name>
<evidence type="ECO:0000256" key="6">
    <source>
        <dbReference type="ARBA" id="ARBA00023008"/>
    </source>
</evidence>
<evidence type="ECO:0000313" key="13">
    <source>
        <dbReference type="Proteomes" id="UP000050424"/>
    </source>
</evidence>
<dbReference type="Pfam" id="PF00264">
    <property type="entry name" value="Tyrosinase"/>
    <property type="match status" value="1"/>
</dbReference>
<feature type="domain" description="Tyrosinase copper-binding" evidence="11">
    <location>
        <begin position="361"/>
        <end position="372"/>
    </location>
</feature>
<reference evidence="12 13" key="1">
    <citation type="submission" date="2015-09" db="EMBL/GenBank/DDBJ databases">
        <title>Draft genome of a European isolate of the apple canker pathogen Neonectria ditissima.</title>
        <authorList>
            <person name="Gomez-Cortecero A."/>
            <person name="Harrison R.J."/>
            <person name="Armitage A.D."/>
        </authorList>
    </citation>
    <scope>NUCLEOTIDE SEQUENCE [LARGE SCALE GENOMIC DNA]</scope>
    <source>
        <strain evidence="12 13">R09/05</strain>
    </source>
</reference>
<dbReference type="InterPro" id="IPR050316">
    <property type="entry name" value="Tyrosinase/Hemocyanin"/>
</dbReference>
<comment type="catalytic activity">
    <reaction evidence="10">
        <text>L-tyrosine + O2 = L-dopaquinone + H2O</text>
        <dbReference type="Rhea" id="RHEA:18117"/>
        <dbReference type="ChEBI" id="CHEBI:15377"/>
        <dbReference type="ChEBI" id="CHEBI:15379"/>
        <dbReference type="ChEBI" id="CHEBI:57924"/>
        <dbReference type="ChEBI" id="CHEBI:58315"/>
        <dbReference type="EC" id="1.14.18.1"/>
    </reaction>
</comment>
<dbReference type="OrthoDB" id="1658288at2759"/>
<evidence type="ECO:0000313" key="12">
    <source>
        <dbReference type="EMBL" id="KPM45160.1"/>
    </source>
</evidence>
<evidence type="ECO:0000259" key="11">
    <source>
        <dbReference type="PROSITE" id="PS00498"/>
    </source>
</evidence>
<dbReference type="AlphaFoldDB" id="A0A0P7BUG0"/>
<dbReference type="EC" id="1.14.18.1" evidence="3"/>
<keyword evidence="6" id="KW-0186">Copper</keyword>
<evidence type="ECO:0000256" key="4">
    <source>
        <dbReference type="ARBA" id="ARBA00022723"/>
    </source>
</evidence>
<dbReference type="Pfam" id="PF18132">
    <property type="entry name" value="Tyrosinase_C"/>
    <property type="match status" value="1"/>
</dbReference>
<gene>
    <name evidence="12" type="ORF">AK830_g1416</name>
</gene>